<evidence type="ECO:0000313" key="2">
    <source>
        <dbReference type="EMBL" id="GFC62196.1"/>
    </source>
</evidence>
<name>A0A699Q3J6_TANCI</name>
<dbReference type="AlphaFoldDB" id="A0A699Q3J6"/>
<evidence type="ECO:0000256" key="1">
    <source>
        <dbReference type="SAM" id="MobiDB-lite"/>
    </source>
</evidence>
<feature type="compositionally biased region" description="Basic and acidic residues" evidence="1">
    <location>
        <begin position="1"/>
        <end position="20"/>
    </location>
</feature>
<sequence length="86" mass="9478">MVNDGEPRVNHREPSPDHHSITAGPPVNHHRSTVFNRPGLDRIGSDQVGSGVESGRHVAPPVWATWHQRITTQPAQGWESNSRPHG</sequence>
<accession>A0A699Q3J6</accession>
<dbReference type="EMBL" id="BKCJ010992868">
    <property type="protein sequence ID" value="GFC62196.1"/>
    <property type="molecule type" value="Genomic_DNA"/>
</dbReference>
<organism evidence="2">
    <name type="scientific">Tanacetum cinerariifolium</name>
    <name type="common">Dalmatian daisy</name>
    <name type="synonym">Chrysanthemum cinerariifolium</name>
    <dbReference type="NCBI Taxonomy" id="118510"/>
    <lineage>
        <taxon>Eukaryota</taxon>
        <taxon>Viridiplantae</taxon>
        <taxon>Streptophyta</taxon>
        <taxon>Embryophyta</taxon>
        <taxon>Tracheophyta</taxon>
        <taxon>Spermatophyta</taxon>
        <taxon>Magnoliopsida</taxon>
        <taxon>eudicotyledons</taxon>
        <taxon>Gunneridae</taxon>
        <taxon>Pentapetalae</taxon>
        <taxon>asterids</taxon>
        <taxon>campanulids</taxon>
        <taxon>Asterales</taxon>
        <taxon>Asteraceae</taxon>
        <taxon>Asteroideae</taxon>
        <taxon>Anthemideae</taxon>
        <taxon>Anthemidinae</taxon>
        <taxon>Tanacetum</taxon>
    </lineage>
</organism>
<reference evidence="2" key="1">
    <citation type="journal article" date="2019" name="Sci. Rep.">
        <title>Draft genome of Tanacetum cinerariifolium, the natural source of mosquito coil.</title>
        <authorList>
            <person name="Yamashiro T."/>
            <person name="Shiraishi A."/>
            <person name="Satake H."/>
            <person name="Nakayama K."/>
        </authorList>
    </citation>
    <scope>NUCLEOTIDE SEQUENCE</scope>
</reference>
<gene>
    <name evidence="2" type="ORF">Tci_834166</name>
</gene>
<proteinExistence type="predicted"/>
<feature type="region of interest" description="Disordered" evidence="1">
    <location>
        <begin position="1"/>
        <end position="56"/>
    </location>
</feature>
<protein>
    <submittedName>
        <fullName evidence="2">Uncharacterized protein</fullName>
    </submittedName>
</protein>
<comment type="caution">
    <text evidence="2">The sequence shown here is derived from an EMBL/GenBank/DDBJ whole genome shotgun (WGS) entry which is preliminary data.</text>
</comment>